<evidence type="ECO:0000313" key="3">
    <source>
        <dbReference type="Proteomes" id="UP001307849"/>
    </source>
</evidence>
<reference evidence="2 3" key="1">
    <citation type="submission" date="2019-10" db="EMBL/GenBank/DDBJ databases">
        <authorList>
            <person name="Palmer J.M."/>
        </authorList>
    </citation>
    <scope>NUCLEOTIDE SEQUENCE [LARGE SCALE GENOMIC DNA]</scope>
    <source>
        <strain evidence="2 3">TWF506</strain>
    </source>
</reference>
<name>A0AAN8RV24_9PEZI</name>
<dbReference type="InterPro" id="IPR001810">
    <property type="entry name" value="F-box_dom"/>
</dbReference>
<evidence type="ECO:0000259" key="1">
    <source>
        <dbReference type="PROSITE" id="PS50181"/>
    </source>
</evidence>
<evidence type="ECO:0000313" key="2">
    <source>
        <dbReference type="EMBL" id="KAK6516345.1"/>
    </source>
</evidence>
<protein>
    <recommendedName>
        <fullName evidence="1">F-box domain-containing protein</fullName>
    </recommendedName>
</protein>
<sequence length="431" mass="49433">MEPTPESVPAPLSIINIPQELLSEIIVYLSLHERAALLRTCKSLHHHVYPHLWQTIDSNIRPMDAREVSDITLTMKKVIKLAEITEELGADALGFRHVKELRFGSNDLQGYSPWIKTGLLDVICDQIITKKMEIVRVKLNWEKLRESAECVITFLQMLKSYSELNIQRPSIIAVQNAAAYTFPFDLFALECLSSLRIGFKTNIASTSTIEQLIEEISIFTKVLTGAVSLTNLSIEGKRFLEDSACPIAELQPHLSQFQDAIANLKQLSTLELSLMIFHPSFFIVPPQNVKKLVITLKVSVEWWRQFARCPLLGVEQLRIYAHHVERKHKGKPSTWWSSSDPEANQADPGDFIFKLNDLAVKGLKKFETNCNSYYCPEDFLELVVQNNPGLDEEQRQKYLDMHRDWQARPRTFLLHGERTRWDIDPKTGQPK</sequence>
<proteinExistence type="predicted"/>
<dbReference type="CDD" id="cd09917">
    <property type="entry name" value="F-box_SF"/>
    <property type="match status" value="1"/>
</dbReference>
<accession>A0AAN8RV24</accession>
<dbReference type="EMBL" id="JAVHJM010000003">
    <property type="protein sequence ID" value="KAK6516345.1"/>
    <property type="molecule type" value="Genomic_DNA"/>
</dbReference>
<dbReference type="InterPro" id="IPR036047">
    <property type="entry name" value="F-box-like_dom_sf"/>
</dbReference>
<dbReference type="Pfam" id="PF12937">
    <property type="entry name" value="F-box-like"/>
    <property type="match status" value="1"/>
</dbReference>
<dbReference type="PROSITE" id="PS50181">
    <property type="entry name" value="FBOX"/>
    <property type="match status" value="1"/>
</dbReference>
<feature type="domain" description="F-box" evidence="1">
    <location>
        <begin position="11"/>
        <end position="56"/>
    </location>
</feature>
<dbReference type="Proteomes" id="UP001307849">
    <property type="component" value="Unassembled WGS sequence"/>
</dbReference>
<dbReference type="SUPFAM" id="SSF81383">
    <property type="entry name" value="F-box domain"/>
    <property type="match status" value="1"/>
</dbReference>
<organism evidence="2 3">
    <name type="scientific">Arthrobotrys conoides</name>
    <dbReference type="NCBI Taxonomy" id="74498"/>
    <lineage>
        <taxon>Eukaryota</taxon>
        <taxon>Fungi</taxon>
        <taxon>Dikarya</taxon>
        <taxon>Ascomycota</taxon>
        <taxon>Pezizomycotina</taxon>
        <taxon>Orbiliomycetes</taxon>
        <taxon>Orbiliales</taxon>
        <taxon>Orbiliaceae</taxon>
        <taxon>Arthrobotrys</taxon>
    </lineage>
</organism>
<comment type="caution">
    <text evidence="2">The sequence shown here is derived from an EMBL/GenBank/DDBJ whole genome shotgun (WGS) entry which is preliminary data.</text>
</comment>
<gene>
    <name evidence="2" type="ORF">TWF506_006254</name>
</gene>
<dbReference type="AlphaFoldDB" id="A0AAN8RV24"/>
<keyword evidence="3" id="KW-1185">Reference proteome</keyword>
<dbReference type="SUPFAM" id="SSF52047">
    <property type="entry name" value="RNI-like"/>
    <property type="match status" value="1"/>
</dbReference>